<dbReference type="AlphaFoldDB" id="A0AA88XW54"/>
<comment type="caution">
    <text evidence="1">The sequence shown here is derived from an EMBL/GenBank/DDBJ whole genome shotgun (WGS) entry which is preliminary data.</text>
</comment>
<gene>
    <name evidence="1" type="ORF">FSP39_024607</name>
</gene>
<sequence>MNTSLYDKRDDFNISITNFPFLSSNIPSSLVMRARRLSTKLLSHGYVCDRLTSSLRKFYGRYGELVIHYNVPLSRMADVLQDFGFDLLSIDKVFHGGHQEITVKLQAPPDTQHYWSLSAGLLPVLDQDRFSSVEKLSRDGLITSRLHTTEVDAGYIYFKAFTMVPLYRGIEILLKSDRSQSSRNYSHTCAFALPSHTSGNDKVSVQTTFRCGLIRGQDTSESDTGIRYSAMGLKRGGTVGVPFASFTSRDGNVNISNGVVSATKTITKDRSFIDGLAGALSLFEMKMDMKFRDTGPLYGVRMFMEDDKSFDGSRNNPFLPGVFAEWFFTINHGALMAKRRQSYIHCKAIGYKAPEVKVYKVASDGTDIPITYPKLVHNTKFSTAVYYIINYPTEKDAGKYVCRTRVDGMEKSLKFTGYYEPEVAPEFVRSRSGIVYKYYSFNIQLIVKSPEDVSIACFIGSRTGSEVPELDTSDSREIRKLRDYKNYLALSDDEVTQLLLLCVAISPDKLMNKVLFQSDAMCGDRNNEFYEITAVQNRMVVARSIVIGGQTKRVNKIMTFKMVWLRDNYLEPMQELAGELQRRQEAARRRRRDDGCVVM</sequence>
<reference evidence="1" key="1">
    <citation type="submission" date="2019-08" db="EMBL/GenBank/DDBJ databases">
        <title>The improved chromosome-level genome for the pearl oyster Pinctada fucata martensii using PacBio sequencing and Hi-C.</title>
        <authorList>
            <person name="Zheng Z."/>
        </authorList>
    </citation>
    <scope>NUCLEOTIDE SEQUENCE</scope>
    <source>
        <strain evidence="1">ZZ-2019</strain>
        <tissue evidence="1">Adductor muscle</tissue>
    </source>
</reference>
<dbReference type="EMBL" id="VSWD01000011">
    <property type="protein sequence ID" value="KAK3088853.1"/>
    <property type="molecule type" value="Genomic_DNA"/>
</dbReference>
<evidence type="ECO:0000313" key="1">
    <source>
        <dbReference type="EMBL" id="KAK3088853.1"/>
    </source>
</evidence>
<keyword evidence="2" id="KW-1185">Reference proteome</keyword>
<dbReference type="Proteomes" id="UP001186944">
    <property type="component" value="Unassembled WGS sequence"/>
</dbReference>
<name>A0AA88XW54_PINIB</name>
<organism evidence="1 2">
    <name type="scientific">Pinctada imbricata</name>
    <name type="common">Atlantic pearl-oyster</name>
    <name type="synonym">Pinctada martensii</name>
    <dbReference type="NCBI Taxonomy" id="66713"/>
    <lineage>
        <taxon>Eukaryota</taxon>
        <taxon>Metazoa</taxon>
        <taxon>Spiralia</taxon>
        <taxon>Lophotrochozoa</taxon>
        <taxon>Mollusca</taxon>
        <taxon>Bivalvia</taxon>
        <taxon>Autobranchia</taxon>
        <taxon>Pteriomorphia</taxon>
        <taxon>Pterioida</taxon>
        <taxon>Pterioidea</taxon>
        <taxon>Pteriidae</taxon>
        <taxon>Pinctada</taxon>
    </lineage>
</organism>
<evidence type="ECO:0000313" key="2">
    <source>
        <dbReference type="Proteomes" id="UP001186944"/>
    </source>
</evidence>
<protein>
    <submittedName>
        <fullName evidence="1">Uncharacterized protein</fullName>
    </submittedName>
</protein>
<accession>A0AA88XW54</accession>
<proteinExistence type="predicted"/>